<dbReference type="InterPro" id="IPR001406">
    <property type="entry name" value="PsdUridine_synth_TruA"/>
</dbReference>
<dbReference type="GO" id="GO:0009982">
    <property type="term" value="F:pseudouridine synthase activity"/>
    <property type="evidence" value="ECO:0007669"/>
    <property type="project" value="InterPro"/>
</dbReference>
<keyword evidence="3" id="KW-0413">Isomerase</keyword>
<sequence length="507" mass="56178">MPDIPLAHTAEQLQLLTKEELISLLLHRNQHSPAASAPSSVQDNAIAHVAKKKKKGDARPFDMSKYAQRQVAFRLAYVGTRYSGMAWQADTDETVEGRLLEALQKTRLIIGREECNFSRGGRTDKGVSALGQVVALRVRSKLPAQTFGIAGLGADKLESGVQGATSGSSHAAKFSELEGEMDYVRMLNNVLPPDIRLLSWAPVQPSFSARFAASHRTYKYFFAKNNLDLEAMRLGCELLVGEHDFRNFCKIDPNVSHFKRRIFSFDVHPVAGFPGSDAEGEHRVCEFVVRGSAFLYHQVRCMVAVLFLIGERKERPEIVSRLLDVATLPARPLYDLAPEGPLLLYEIGYPELEWEHSPMTLQALSRLWAKDMEDALLRAAAAHAMRTSLLDCVVRNALPDDPQLQRFSAASRDTGQAGGAATHCGDSDATMQAAEEARFTTWANLPALVATELGEGSSSKPMQKGYVPLLRRPTADSVEERSSHLEMKRKRQEQVRAGMETHTPHSF</sequence>
<dbReference type="Gene3D" id="3.30.70.580">
    <property type="entry name" value="Pseudouridine synthase I, catalytic domain, N-terminal subdomain"/>
    <property type="match status" value="1"/>
</dbReference>
<dbReference type="InterPro" id="IPR020103">
    <property type="entry name" value="PsdUridine_synth_cat_dom_sf"/>
</dbReference>
<evidence type="ECO:0000259" key="5">
    <source>
        <dbReference type="Pfam" id="PF01416"/>
    </source>
</evidence>
<dbReference type="AlphaFoldDB" id="A0A7S0JCR4"/>
<dbReference type="InterPro" id="IPR041707">
    <property type="entry name" value="Pus3-like"/>
</dbReference>
<feature type="region of interest" description="Disordered" evidence="4">
    <location>
        <begin position="472"/>
        <end position="507"/>
    </location>
</feature>
<dbReference type="Pfam" id="PF01416">
    <property type="entry name" value="PseudoU_synth_1"/>
    <property type="match status" value="1"/>
</dbReference>
<dbReference type="GO" id="GO:0003723">
    <property type="term" value="F:RNA binding"/>
    <property type="evidence" value="ECO:0007669"/>
    <property type="project" value="InterPro"/>
</dbReference>
<protein>
    <recommendedName>
        <fullName evidence="5">Pseudouridine synthase I TruA alpha/beta domain-containing protein</fullName>
    </recommendedName>
</protein>
<dbReference type="CDD" id="cd02569">
    <property type="entry name" value="PseudoU_synth_ScPus3"/>
    <property type="match status" value="1"/>
</dbReference>
<gene>
    <name evidence="6" type="ORF">CLEP1334_LOCUS23246</name>
</gene>
<dbReference type="HAMAP" id="MF_00171">
    <property type="entry name" value="TruA"/>
    <property type="match status" value="1"/>
</dbReference>
<comment type="similarity">
    <text evidence="1">Belongs to the tRNA pseudouridine synthase TruA family.</text>
</comment>
<dbReference type="SUPFAM" id="SSF55120">
    <property type="entry name" value="Pseudouridine synthase"/>
    <property type="match status" value="1"/>
</dbReference>
<proteinExistence type="inferred from homology"/>
<dbReference type="Gene3D" id="3.30.70.660">
    <property type="entry name" value="Pseudouridine synthase I, catalytic domain, C-terminal subdomain"/>
    <property type="match status" value="1"/>
</dbReference>
<dbReference type="PANTHER" id="PTHR11142:SF5">
    <property type="entry name" value="TRNA PSEUDOURIDINE(38_39) SYNTHASE"/>
    <property type="match status" value="1"/>
</dbReference>
<evidence type="ECO:0000256" key="2">
    <source>
        <dbReference type="ARBA" id="ARBA00022694"/>
    </source>
</evidence>
<evidence type="ECO:0000256" key="3">
    <source>
        <dbReference type="ARBA" id="ARBA00023235"/>
    </source>
</evidence>
<dbReference type="InterPro" id="IPR020095">
    <property type="entry name" value="PsdUridine_synth_TruA_C"/>
</dbReference>
<accession>A0A7S0JCR4</accession>
<dbReference type="GO" id="GO:1990481">
    <property type="term" value="P:mRNA pseudouridine synthesis"/>
    <property type="evidence" value="ECO:0007669"/>
    <property type="project" value="TreeGrafter"/>
</dbReference>
<dbReference type="InterPro" id="IPR020094">
    <property type="entry name" value="TruA/RsuA/RluB/E/F_N"/>
</dbReference>
<dbReference type="GO" id="GO:0031119">
    <property type="term" value="P:tRNA pseudouridine synthesis"/>
    <property type="evidence" value="ECO:0007669"/>
    <property type="project" value="TreeGrafter"/>
</dbReference>
<dbReference type="GO" id="GO:0005737">
    <property type="term" value="C:cytoplasm"/>
    <property type="evidence" value="ECO:0007669"/>
    <property type="project" value="TreeGrafter"/>
</dbReference>
<feature type="domain" description="Pseudouridine synthase I TruA alpha/beta" evidence="5">
    <location>
        <begin position="237"/>
        <end position="350"/>
    </location>
</feature>
<evidence type="ECO:0000256" key="1">
    <source>
        <dbReference type="ARBA" id="ARBA00009375"/>
    </source>
</evidence>
<dbReference type="PANTHER" id="PTHR11142">
    <property type="entry name" value="PSEUDOURIDYLATE SYNTHASE"/>
    <property type="match status" value="1"/>
</dbReference>
<dbReference type="GO" id="GO:0005634">
    <property type="term" value="C:nucleus"/>
    <property type="evidence" value="ECO:0007669"/>
    <property type="project" value="TreeGrafter"/>
</dbReference>
<reference evidence="6" key="1">
    <citation type="submission" date="2021-01" db="EMBL/GenBank/DDBJ databases">
        <authorList>
            <person name="Corre E."/>
            <person name="Pelletier E."/>
            <person name="Niang G."/>
            <person name="Scheremetjew M."/>
            <person name="Finn R."/>
            <person name="Kale V."/>
            <person name="Holt S."/>
            <person name="Cochrane G."/>
            <person name="Meng A."/>
            <person name="Brown T."/>
            <person name="Cohen L."/>
        </authorList>
    </citation>
    <scope>NUCLEOTIDE SEQUENCE</scope>
    <source>
        <strain evidence="6">RCC1130</strain>
    </source>
</reference>
<dbReference type="InterPro" id="IPR020097">
    <property type="entry name" value="PsdUridine_synth_TruA_a/b_dom"/>
</dbReference>
<evidence type="ECO:0000256" key="4">
    <source>
        <dbReference type="SAM" id="MobiDB-lite"/>
    </source>
</evidence>
<dbReference type="FunFam" id="3.30.70.580:FF:000007">
    <property type="entry name" value="tRNA pseudouridine synthase"/>
    <property type="match status" value="1"/>
</dbReference>
<evidence type="ECO:0000313" key="6">
    <source>
        <dbReference type="EMBL" id="CAD8547956.1"/>
    </source>
</evidence>
<keyword evidence="2" id="KW-0819">tRNA processing</keyword>
<organism evidence="6">
    <name type="scientific">Calcidiscus leptoporus</name>
    <dbReference type="NCBI Taxonomy" id="127549"/>
    <lineage>
        <taxon>Eukaryota</taxon>
        <taxon>Haptista</taxon>
        <taxon>Haptophyta</taxon>
        <taxon>Prymnesiophyceae</taxon>
        <taxon>Coccolithales</taxon>
        <taxon>Calcidiscaceae</taxon>
        <taxon>Calcidiscus</taxon>
    </lineage>
</organism>
<dbReference type="EMBL" id="HBER01046427">
    <property type="protein sequence ID" value="CAD8547956.1"/>
    <property type="molecule type" value="Transcribed_RNA"/>
</dbReference>
<name>A0A7S0JCR4_9EUKA</name>
<dbReference type="NCBIfam" id="TIGR00071">
    <property type="entry name" value="hisT_truA"/>
    <property type="match status" value="1"/>
</dbReference>